<evidence type="ECO:0000256" key="1">
    <source>
        <dbReference type="SAM" id="SignalP"/>
    </source>
</evidence>
<gene>
    <name evidence="2" type="ORF">BST11_09925</name>
</gene>
<evidence type="ECO:0000313" key="3">
    <source>
        <dbReference type="Proteomes" id="UP000192319"/>
    </source>
</evidence>
<evidence type="ECO:0008006" key="4">
    <source>
        <dbReference type="Google" id="ProtNLM"/>
    </source>
</evidence>
<reference evidence="2 3" key="1">
    <citation type="submission" date="2017-02" db="EMBL/GenBank/DDBJ databases">
        <title>The new phylogeny of genus Mycobacterium.</title>
        <authorList>
            <person name="Tortoli E."/>
            <person name="Trovato A."/>
            <person name="Cirillo D.M."/>
        </authorList>
    </citation>
    <scope>NUCLEOTIDE SEQUENCE [LARGE SCALE GENOMIC DNA]</scope>
    <source>
        <strain evidence="2 3">DSM 45230</strain>
    </source>
</reference>
<proteinExistence type="predicted"/>
<protein>
    <recommendedName>
        <fullName evidence="4">PE-PGRS family protein</fullName>
    </recommendedName>
</protein>
<keyword evidence="1" id="KW-0732">Signal</keyword>
<dbReference type="Proteomes" id="UP000192319">
    <property type="component" value="Unassembled WGS sequence"/>
</dbReference>
<feature type="signal peptide" evidence="1">
    <location>
        <begin position="1"/>
        <end position="25"/>
    </location>
</feature>
<sequence>MVVDLAARRPHLSAGIALASAAVIAAGPMTQHLPKLDVTQHLPKVSVTDINLTDAASPMMDLFSGVENELASLASGASAAALPAASTGLPLPIQTWVDTFATAGTNLQTIFNRWSQLPFPVLQQVGANWLSYAGIYVGAYQTAAKNAVNYFTSTKPGNFQPLLQTALTDYQSGNVSGAIAALYTALYNNAFVQMGQPLENITTILANMTHELYNGTNFLFGPASPFLTGVGTFGLFDLPNDIQSGLGTSLQAAFNAWTTGDAVGAVANLINTPGAVANTLLNGINGNGGVLSASPTKLVTPSGLLNWGLNALGPQLSQAIVAPGAVQIVNGNLAQGFKPGGSLAGALQGFANQLQNGWPSLTPVVNDLNAGLTQLLQTIPSVLSNLPSLLGQAGAWLTSNIGLLISNLLKLL</sequence>
<name>A0ABX3RAZ4_9MYCO</name>
<keyword evidence="3" id="KW-1185">Reference proteome</keyword>
<comment type="caution">
    <text evidence="2">The sequence shown here is derived from an EMBL/GenBank/DDBJ whole genome shotgun (WGS) entry which is preliminary data.</text>
</comment>
<organism evidence="2 3">
    <name type="scientific">Mycobacterium alsense</name>
    <dbReference type="NCBI Taxonomy" id="324058"/>
    <lineage>
        <taxon>Bacteria</taxon>
        <taxon>Bacillati</taxon>
        <taxon>Actinomycetota</taxon>
        <taxon>Actinomycetes</taxon>
        <taxon>Mycobacteriales</taxon>
        <taxon>Mycobacteriaceae</taxon>
        <taxon>Mycobacterium</taxon>
    </lineage>
</organism>
<dbReference type="EMBL" id="MVHD01000012">
    <property type="protein sequence ID" value="OQZ91145.1"/>
    <property type="molecule type" value="Genomic_DNA"/>
</dbReference>
<accession>A0ABX3RAZ4</accession>
<evidence type="ECO:0000313" key="2">
    <source>
        <dbReference type="EMBL" id="OQZ91145.1"/>
    </source>
</evidence>
<feature type="chain" id="PRO_5045422434" description="PE-PGRS family protein" evidence="1">
    <location>
        <begin position="26"/>
        <end position="412"/>
    </location>
</feature>